<reference evidence="2 3" key="1">
    <citation type="submission" date="2017-12" db="EMBL/GenBank/DDBJ databases">
        <title>Corynebacterium mastitidis 16-1433 Genome.</title>
        <authorList>
            <person name="Gulvik C.A."/>
        </authorList>
    </citation>
    <scope>NUCLEOTIDE SEQUENCE [LARGE SCALE GENOMIC DNA]</scope>
    <source>
        <strain evidence="2 3">16-1433</strain>
    </source>
</reference>
<dbReference type="OrthoDB" id="4427298at2"/>
<dbReference type="EMBL" id="PJAF01000022">
    <property type="protein sequence ID" value="PKF68283.1"/>
    <property type="molecule type" value="Genomic_DNA"/>
</dbReference>
<evidence type="ECO:0000313" key="2">
    <source>
        <dbReference type="EMBL" id="PKF68283.1"/>
    </source>
</evidence>
<dbReference type="Proteomes" id="UP000233249">
    <property type="component" value="Unassembled WGS sequence"/>
</dbReference>
<organism evidence="2 3">
    <name type="scientific">Corynebacterium mastitidis</name>
    <dbReference type="NCBI Taxonomy" id="161890"/>
    <lineage>
        <taxon>Bacteria</taxon>
        <taxon>Bacillati</taxon>
        <taxon>Actinomycetota</taxon>
        <taxon>Actinomycetes</taxon>
        <taxon>Mycobacteriales</taxon>
        <taxon>Corynebacteriaceae</taxon>
        <taxon>Corynebacterium</taxon>
    </lineage>
</organism>
<evidence type="ECO:0000313" key="3">
    <source>
        <dbReference type="Proteomes" id="UP000233249"/>
    </source>
</evidence>
<dbReference type="STRING" id="1121365.GCA_000375365_01074"/>
<sequence>MSRALSAIDRIILILLGLLCLAGGAWGIGSWLRFEPVQRLTERLDASALDGAEASPWFLAALWSVMILGALLGLWWIAANLRRRGFNRLRSQASSAHGSIDISMARMASAVDESLEDVPGVTRVRHRAAMDRSRPTIAWTIRAEATTDLVELRRAIERNEEDLRAALPGIDVDSVYKINLAPVAASAS</sequence>
<dbReference type="RefSeq" id="WP_101173950.1">
    <property type="nucleotide sequence ID" value="NZ_JAKRKB010000019.1"/>
</dbReference>
<gene>
    <name evidence="2" type="ORF">CXB45_07910</name>
</gene>
<keyword evidence="1" id="KW-1133">Transmembrane helix</keyword>
<keyword evidence="1" id="KW-0472">Membrane</keyword>
<protein>
    <submittedName>
        <fullName evidence="2">Alkaline shock response membrane anchor protein AmaP</fullName>
    </submittedName>
</protein>
<proteinExistence type="predicted"/>
<keyword evidence="1" id="KW-0812">Transmembrane</keyword>
<evidence type="ECO:0000256" key="1">
    <source>
        <dbReference type="SAM" id="Phobius"/>
    </source>
</evidence>
<comment type="caution">
    <text evidence="2">The sequence shown here is derived from an EMBL/GenBank/DDBJ whole genome shotgun (WGS) entry which is preliminary data.</text>
</comment>
<feature type="transmembrane region" description="Helical" evidence="1">
    <location>
        <begin position="57"/>
        <end position="78"/>
    </location>
</feature>
<accession>A0A2N0X6F0</accession>
<dbReference type="AlphaFoldDB" id="A0A2N0X6F0"/>
<name>A0A2N0X6F0_9CORY</name>